<keyword evidence="11" id="KW-1185">Reference proteome</keyword>
<keyword evidence="5" id="KW-0547">Nucleotide-binding</keyword>
<evidence type="ECO:0000256" key="1">
    <source>
        <dbReference type="ARBA" id="ARBA00000085"/>
    </source>
</evidence>
<name>A0ABU1AI13_9BACT</name>
<evidence type="ECO:0000256" key="4">
    <source>
        <dbReference type="ARBA" id="ARBA00022679"/>
    </source>
</evidence>
<dbReference type="CDD" id="cd00082">
    <property type="entry name" value="HisKA"/>
    <property type="match status" value="1"/>
</dbReference>
<dbReference type="InterPro" id="IPR050351">
    <property type="entry name" value="BphY/WalK/GraS-like"/>
</dbReference>
<dbReference type="EC" id="2.7.13.3" evidence="2"/>
<dbReference type="PROSITE" id="PS50109">
    <property type="entry name" value="HIS_KIN"/>
    <property type="match status" value="1"/>
</dbReference>
<sequence length="265" mass="29792">MDSTPPETLFDGYPKDSLNSFIHGSPTDEEIRLQALNHSKDKLLSIVGHDLRSAIGGVLAIVRMLDKRLEQNDIEESKRLSGLIRKATHDADDLLKDLVAWTRNSGQELKFRLESIDIIELLETEVARLHTTAHQKKQRIKIEAYDSGMIRADPYMLLAIFRNLLTNAIKFSHQGGEIKICIYRQPGLWEFQVKDKGVGMSEEVQSLMLKIDDRKQKSGTSGEMGSGFGLLLCEDFIQRHGGHLTWESALGEGTTFSFTIPELLG</sequence>
<gene>
    <name evidence="10" type="ORF">QEH59_08460</name>
</gene>
<proteinExistence type="predicted"/>
<dbReference type="PANTHER" id="PTHR42878:SF7">
    <property type="entry name" value="SENSOR HISTIDINE KINASE GLRK"/>
    <property type="match status" value="1"/>
</dbReference>
<keyword evidence="6 10" id="KW-0418">Kinase</keyword>
<dbReference type="GO" id="GO:0016301">
    <property type="term" value="F:kinase activity"/>
    <property type="evidence" value="ECO:0007669"/>
    <property type="project" value="UniProtKB-KW"/>
</dbReference>
<dbReference type="InterPro" id="IPR003661">
    <property type="entry name" value="HisK_dim/P_dom"/>
</dbReference>
<evidence type="ECO:0000313" key="11">
    <source>
        <dbReference type="Proteomes" id="UP001243717"/>
    </source>
</evidence>
<dbReference type="PANTHER" id="PTHR42878">
    <property type="entry name" value="TWO-COMPONENT HISTIDINE KINASE"/>
    <property type="match status" value="1"/>
</dbReference>
<comment type="caution">
    <text evidence="10">The sequence shown here is derived from an EMBL/GenBank/DDBJ whole genome shotgun (WGS) entry which is preliminary data.</text>
</comment>
<dbReference type="InterPro" id="IPR036890">
    <property type="entry name" value="HATPase_C_sf"/>
</dbReference>
<evidence type="ECO:0000256" key="3">
    <source>
        <dbReference type="ARBA" id="ARBA00022553"/>
    </source>
</evidence>
<dbReference type="PRINTS" id="PR00344">
    <property type="entry name" value="BCTRLSENSOR"/>
</dbReference>
<accession>A0ABU1AI13</accession>
<dbReference type="RefSeq" id="WP_308984931.1">
    <property type="nucleotide sequence ID" value="NZ_JARXIC010000011.1"/>
</dbReference>
<dbReference type="SMART" id="SM00387">
    <property type="entry name" value="HATPase_c"/>
    <property type="match status" value="1"/>
</dbReference>
<evidence type="ECO:0000256" key="2">
    <source>
        <dbReference type="ARBA" id="ARBA00012438"/>
    </source>
</evidence>
<keyword evidence="4" id="KW-0808">Transferase</keyword>
<evidence type="ECO:0000256" key="7">
    <source>
        <dbReference type="ARBA" id="ARBA00022840"/>
    </source>
</evidence>
<evidence type="ECO:0000256" key="5">
    <source>
        <dbReference type="ARBA" id="ARBA00022741"/>
    </source>
</evidence>
<dbReference type="EMBL" id="JARXIC010000011">
    <property type="protein sequence ID" value="MDQ8194456.1"/>
    <property type="molecule type" value="Genomic_DNA"/>
</dbReference>
<keyword evidence="3" id="KW-0597">Phosphoprotein</keyword>
<dbReference type="SUPFAM" id="SSF47384">
    <property type="entry name" value="Homodimeric domain of signal transducing histidine kinase"/>
    <property type="match status" value="1"/>
</dbReference>
<dbReference type="Proteomes" id="UP001243717">
    <property type="component" value="Unassembled WGS sequence"/>
</dbReference>
<keyword evidence="8" id="KW-0902">Two-component regulatory system</keyword>
<evidence type="ECO:0000256" key="6">
    <source>
        <dbReference type="ARBA" id="ARBA00022777"/>
    </source>
</evidence>
<feature type="domain" description="Histidine kinase" evidence="9">
    <location>
        <begin position="46"/>
        <end position="264"/>
    </location>
</feature>
<dbReference type="Pfam" id="PF02518">
    <property type="entry name" value="HATPase_c"/>
    <property type="match status" value="1"/>
</dbReference>
<evidence type="ECO:0000256" key="8">
    <source>
        <dbReference type="ARBA" id="ARBA00023012"/>
    </source>
</evidence>
<evidence type="ECO:0000259" key="9">
    <source>
        <dbReference type="PROSITE" id="PS50109"/>
    </source>
</evidence>
<organism evidence="10 11">
    <name type="scientific">Thalassobacterium sedimentorum</name>
    <dbReference type="NCBI Taxonomy" id="3041258"/>
    <lineage>
        <taxon>Bacteria</taxon>
        <taxon>Pseudomonadati</taxon>
        <taxon>Verrucomicrobiota</taxon>
        <taxon>Opitutia</taxon>
        <taxon>Puniceicoccales</taxon>
        <taxon>Coraliomargaritaceae</taxon>
        <taxon>Thalassobacterium</taxon>
    </lineage>
</organism>
<protein>
    <recommendedName>
        <fullName evidence="2">histidine kinase</fullName>
        <ecNumber evidence="2">2.7.13.3</ecNumber>
    </recommendedName>
</protein>
<dbReference type="Gene3D" id="1.10.287.130">
    <property type="match status" value="1"/>
</dbReference>
<reference evidence="10 11" key="1">
    <citation type="submission" date="2023-04" db="EMBL/GenBank/DDBJ databases">
        <title>A novel bacteria isolated from coastal sediment.</title>
        <authorList>
            <person name="Liu X.-J."/>
            <person name="Du Z.-J."/>
        </authorList>
    </citation>
    <scope>NUCLEOTIDE SEQUENCE [LARGE SCALE GENOMIC DNA]</scope>
    <source>
        <strain evidence="10 11">SDUM461004</strain>
    </source>
</reference>
<dbReference type="InterPro" id="IPR003594">
    <property type="entry name" value="HATPase_dom"/>
</dbReference>
<dbReference type="InterPro" id="IPR005467">
    <property type="entry name" value="His_kinase_dom"/>
</dbReference>
<dbReference type="InterPro" id="IPR036097">
    <property type="entry name" value="HisK_dim/P_sf"/>
</dbReference>
<dbReference type="InterPro" id="IPR004358">
    <property type="entry name" value="Sig_transdc_His_kin-like_C"/>
</dbReference>
<dbReference type="SUPFAM" id="SSF55874">
    <property type="entry name" value="ATPase domain of HSP90 chaperone/DNA topoisomerase II/histidine kinase"/>
    <property type="match status" value="1"/>
</dbReference>
<comment type="catalytic activity">
    <reaction evidence="1">
        <text>ATP + protein L-histidine = ADP + protein N-phospho-L-histidine.</text>
        <dbReference type="EC" id="2.7.13.3"/>
    </reaction>
</comment>
<keyword evidence="7" id="KW-0067">ATP-binding</keyword>
<evidence type="ECO:0000313" key="10">
    <source>
        <dbReference type="EMBL" id="MDQ8194456.1"/>
    </source>
</evidence>
<dbReference type="Gene3D" id="3.30.565.10">
    <property type="entry name" value="Histidine kinase-like ATPase, C-terminal domain"/>
    <property type="match status" value="1"/>
</dbReference>